<evidence type="ECO:0000256" key="2">
    <source>
        <dbReference type="SAM" id="SignalP"/>
    </source>
</evidence>
<dbReference type="InterPro" id="IPR050902">
    <property type="entry name" value="ABC_Transporter_SBP"/>
</dbReference>
<dbReference type="Proteomes" id="UP000030848">
    <property type="component" value="Unassembled WGS sequence"/>
</dbReference>
<feature type="chain" id="PRO_5039567563" evidence="2">
    <location>
        <begin position="28"/>
        <end position="298"/>
    </location>
</feature>
<sequence>MKIPFRLLTAAALAATLTGCTSTSNTATEPSAPQRIAAISPDVAETVAALGAGDRLVLVPDTQTNPALTNHLPVMQAVGATLAAHGTADPEQILATDPDLAIITPRHEGESDTAALLEASSVEVLTLPNSWQTVDEMLANIDTIGDAIGASEAADELTASISTELAGIDPVAGDAPSVLVLSNQAGRPMVNAGRGFTLDLLARAGGRNAADEVGLTRTGFADPEQIVRAQPQAILLVDILGAGRESFASILANPAVADLEAVREDRILLLDGKHTQALGLGTTVEGVRQIRDWLAGLG</sequence>
<evidence type="ECO:0000259" key="3">
    <source>
        <dbReference type="PROSITE" id="PS50983"/>
    </source>
</evidence>
<organism evidence="4 5">
    <name type="scientific">Saccharomonospora viridis</name>
    <dbReference type="NCBI Taxonomy" id="1852"/>
    <lineage>
        <taxon>Bacteria</taxon>
        <taxon>Bacillati</taxon>
        <taxon>Actinomycetota</taxon>
        <taxon>Actinomycetes</taxon>
        <taxon>Pseudonocardiales</taxon>
        <taxon>Pseudonocardiaceae</taxon>
        <taxon>Saccharomonospora</taxon>
    </lineage>
</organism>
<dbReference type="PROSITE" id="PS51257">
    <property type="entry name" value="PROKAR_LIPOPROTEIN"/>
    <property type="match status" value="1"/>
</dbReference>
<accession>A0A837D3C3</accession>
<dbReference type="RefSeq" id="WP_037313754.1">
    <property type="nucleotide sequence ID" value="NZ_FOWS01000010.1"/>
</dbReference>
<evidence type="ECO:0000313" key="5">
    <source>
        <dbReference type="Proteomes" id="UP000030848"/>
    </source>
</evidence>
<dbReference type="Gene3D" id="3.40.50.1980">
    <property type="entry name" value="Nitrogenase molybdenum iron protein domain"/>
    <property type="match status" value="2"/>
</dbReference>
<dbReference type="PANTHER" id="PTHR30535">
    <property type="entry name" value="VITAMIN B12-BINDING PROTEIN"/>
    <property type="match status" value="1"/>
</dbReference>
<dbReference type="InterPro" id="IPR002491">
    <property type="entry name" value="ABC_transptr_periplasmic_BD"/>
</dbReference>
<name>A0A837D3C3_9PSEU</name>
<dbReference type="Pfam" id="PF01497">
    <property type="entry name" value="Peripla_BP_2"/>
    <property type="match status" value="1"/>
</dbReference>
<protein>
    <submittedName>
        <fullName evidence="4">Putative ABC transporter substrate-binding protein</fullName>
    </submittedName>
</protein>
<dbReference type="PANTHER" id="PTHR30535:SF4">
    <property type="entry name" value="HEMIN-BINDING PERIPLASMIC PROTEIN HMUT"/>
    <property type="match status" value="1"/>
</dbReference>
<comment type="caution">
    <text evidence="4">The sequence shown here is derived from an EMBL/GenBank/DDBJ whole genome shotgun (WGS) entry which is preliminary data.</text>
</comment>
<comment type="similarity">
    <text evidence="1">Belongs to the bacterial solute-binding protein 8 family.</text>
</comment>
<dbReference type="EMBL" id="JRZE01000010">
    <property type="protein sequence ID" value="KHF42072.1"/>
    <property type="molecule type" value="Genomic_DNA"/>
</dbReference>
<dbReference type="SUPFAM" id="SSF53807">
    <property type="entry name" value="Helical backbone' metal receptor"/>
    <property type="match status" value="1"/>
</dbReference>
<keyword evidence="2" id="KW-0732">Signal</keyword>
<dbReference type="PROSITE" id="PS50983">
    <property type="entry name" value="FE_B12_PBP"/>
    <property type="match status" value="1"/>
</dbReference>
<evidence type="ECO:0000256" key="1">
    <source>
        <dbReference type="ARBA" id="ARBA00008814"/>
    </source>
</evidence>
<feature type="domain" description="Fe/B12 periplasmic-binding" evidence="3">
    <location>
        <begin position="35"/>
        <end position="298"/>
    </location>
</feature>
<reference evidence="4 5" key="1">
    <citation type="submission" date="2014-10" db="EMBL/GenBank/DDBJ databases">
        <title>Genome sequence of Micropolyspora internatus JCM3315.</title>
        <authorList>
            <person name="Shin S.-K."/>
            <person name="Yi H."/>
        </authorList>
    </citation>
    <scope>NUCLEOTIDE SEQUENCE [LARGE SCALE GENOMIC DNA]</scope>
    <source>
        <strain evidence="4 5">JCM 3315</strain>
    </source>
</reference>
<gene>
    <name evidence="4" type="ORF">MINT15_41120</name>
</gene>
<dbReference type="AlphaFoldDB" id="A0A837D3C3"/>
<proteinExistence type="inferred from homology"/>
<feature type="signal peptide" evidence="2">
    <location>
        <begin position="1"/>
        <end position="27"/>
    </location>
</feature>
<evidence type="ECO:0000313" key="4">
    <source>
        <dbReference type="EMBL" id="KHF42072.1"/>
    </source>
</evidence>